<feature type="region of interest" description="Disordered" evidence="9">
    <location>
        <begin position="312"/>
        <end position="352"/>
    </location>
</feature>
<sequence length="494" mass="53303">MPPNSEFVSFSGLQNCLSLALFVFIRDPYSCVPLFSDSNAKSLPTLCRLLTADCTTEKDTVSEERPSYPWSDPSPNSLSMMSCHLLCFPFALEVPDETMAKVLQMYRSCDIVSQLLQLALALPLCLLELPLSLLCHLLLSDPGHSVPCFTTAAEACGFFLPPAKMGQNDDRDQSQSGNARGCDETGQPSKRTASSLLAAFLQSEALSSSAVELISLVSQTARFLLLPPFSILYVDPSLLRLALTHTDDRVRAATCSLLGNLNPLVPQSHCDPPLLPLFHDMIGQLHGPCLAVRRAACRAVGNWLGLVGQDSRDGSELTKEAGGSFTAEAKTKAGEKTASARPSGEDSASLSKARVEQEVDRWAESVQGAAPVLLPLLRDPDPLIRRHCCAALGNIAAINGGGVMLLQCDALNLLLQITCVDPQNAVRQAALTSLCLFSQQDILRQALVSLDAEEKLRHVSQNTSLACQCSRLMNKLWPTLNPQQGRVPHSAVTE</sequence>
<keyword evidence="3" id="KW-0808">Transferase</keyword>
<gene>
    <name evidence="10" type="ORF">AAFF_G00168270</name>
</gene>
<dbReference type="Proteomes" id="UP001221898">
    <property type="component" value="Unassembled WGS sequence"/>
</dbReference>
<evidence type="ECO:0000256" key="3">
    <source>
        <dbReference type="ARBA" id="ARBA00022679"/>
    </source>
</evidence>
<protein>
    <recommendedName>
        <fullName evidence="1">non-specific serine/threonine protein kinase</fullName>
        <ecNumber evidence="1">2.7.11.1</ecNumber>
    </recommendedName>
</protein>
<evidence type="ECO:0000313" key="10">
    <source>
        <dbReference type="EMBL" id="KAJ8386595.1"/>
    </source>
</evidence>
<evidence type="ECO:0000256" key="4">
    <source>
        <dbReference type="ARBA" id="ARBA00022741"/>
    </source>
</evidence>
<evidence type="ECO:0000256" key="6">
    <source>
        <dbReference type="ARBA" id="ARBA00022840"/>
    </source>
</evidence>
<reference evidence="10" key="1">
    <citation type="journal article" date="2023" name="Science">
        <title>Genome structures resolve the early diversification of teleost fishes.</title>
        <authorList>
            <person name="Parey E."/>
            <person name="Louis A."/>
            <person name="Montfort J."/>
            <person name="Bouchez O."/>
            <person name="Roques C."/>
            <person name="Iampietro C."/>
            <person name="Lluch J."/>
            <person name="Castinel A."/>
            <person name="Donnadieu C."/>
            <person name="Desvignes T."/>
            <person name="Floi Bucao C."/>
            <person name="Jouanno E."/>
            <person name="Wen M."/>
            <person name="Mejri S."/>
            <person name="Dirks R."/>
            <person name="Jansen H."/>
            <person name="Henkel C."/>
            <person name="Chen W.J."/>
            <person name="Zahm M."/>
            <person name="Cabau C."/>
            <person name="Klopp C."/>
            <person name="Thompson A.W."/>
            <person name="Robinson-Rechavi M."/>
            <person name="Braasch I."/>
            <person name="Lecointre G."/>
            <person name="Bobe J."/>
            <person name="Postlethwait J.H."/>
            <person name="Berthelot C."/>
            <person name="Roest Crollius H."/>
            <person name="Guiguen Y."/>
        </authorList>
    </citation>
    <scope>NUCLEOTIDE SEQUENCE</scope>
    <source>
        <strain evidence="10">NC1722</strain>
    </source>
</reference>
<dbReference type="InterPro" id="IPR011989">
    <property type="entry name" value="ARM-like"/>
</dbReference>
<comment type="catalytic activity">
    <reaction evidence="8">
        <text>L-seryl-[protein] + ATP = O-phospho-L-seryl-[protein] + ADP + H(+)</text>
        <dbReference type="Rhea" id="RHEA:17989"/>
        <dbReference type="Rhea" id="RHEA-COMP:9863"/>
        <dbReference type="Rhea" id="RHEA-COMP:11604"/>
        <dbReference type="ChEBI" id="CHEBI:15378"/>
        <dbReference type="ChEBI" id="CHEBI:29999"/>
        <dbReference type="ChEBI" id="CHEBI:30616"/>
        <dbReference type="ChEBI" id="CHEBI:83421"/>
        <dbReference type="ChEBI" id="CHEBI:456216"/>
        <dbReference type="EC" id="2.7.11.1"/>
    </reaction>
</comment>
<dbReference type="GO" id="GO:0004674">
    <property type="term" value="F:protein serine/threonine kinase activity"/>
    <property type="evidence" value="ECO:0007669"/>
    <property type="project" value="UniProtKB-KW"/>
</dbReference>
<dbReference type="SUPFAM" id="SSF48371">
    <property type="entry name" value="ARM repeat"/>
    <property type="match status" value="1"/>
</dbReference>
<evidence type="ECO:0000256" key="8">
    <source>
        <dbReference type="ARBA" id="ARBA00048679"/>
    </source>
</evidence>
<comment type="caution">
    <text evidence="10">The sequence shown here is derived from an EMBL/GenBank/DDBJ whole genome shotgun (WGS) entry which is preliminary data.</text>
</comment>
<keyword evidence="5" id="KW-0418">Kinase</keyword>
<name>A0AAD7W7V1_9TELE</name>
<comment type="catalytic activity">
    <reaction evidence="7">
        <text>L-threonyl-[protein] + ATP = O-phospho-L-threonyl-[protein] + ADP + H(+)</text>
        <dbReference type="Rhea" id="RHEA:46608"/>
        <dbReference type="Rhea" id="RHEA-COMP:11060"/>
        <dbReference type="Rhea" id="RHEA-COMP:11605"/>
        <dbReference type="ChEBI" id="CHEBI:15378"/>
        <dbReference type="ChEBI" id="CHEBI:30013"/>
        <dbReference type="ChEBI" id="CHEBI:30616"/>
        <dbReference type="ChEBI" id="CHEBI:61977"/>
        <dbReference type="ChEBI" id="CHEBI:456216"/>
        <dbReference type="EC" id="2.7.11.1"/>
    </reaction>
</comment>
<dbReference type="EMBL" id="JAINUG010000225">
    <property type="protein sequence ID" value="KAJ8386595.1"/>
    <property type="molecule type" value="Genomic_DNA"/>
</dbReference>
<evidence type="ECO:0000256" key="1">
    <source>
        <dbReference type="ARBA" id="ARBA00012513"/>
    </source>
</evidence>
<evidence type="ECO:0000256" key="9">
    <source>
        <dbReference type="SAM" id="MobiDB-lite"/>
    </source>
</evidence>
<dbReference type="Pfam" id="PF00514">
    <property type="entry name" value="Arm"/>
    <property type="match status" value="1"/>
</dbReference>
<dbReference type="InterPro" id="IPR000225">
    <property type="entry name" value="Armadillo"/>
</dbReference>
<dbReference type="AlphaFoldDB" id="A0AAD7W7V1"/>
<proteinExistence type="predicted"/>
<keyword evidence="6" id="KW-0067">ATP-binding</keyword>
<evidence type="ECO:0000256" key="2">
    <source>
        <dbReference type="ARBA" id="ARBA00022527"/>
    </source>
</evidence>
<evidence type="ECO:0000313" key="11">
    <source>
        <dbReference type="Proteomes" id="UP001221898"/>
    </source>
</evidence>
<dbReference type="PANTHER" id="PTHR22983:SF6">
    <property type="entry name" value="SERINE_THREONINE-PROTEIN KINASE 36"/>
    <property type="match status" value="1"/>
</dbReference>
<keyword evidence="11" id="KW-1185">Reference proteome</keyword>
<dbReference type="Gene3D" id="1.25.10.10">
    <property type="entry name" value="Leucine-rich Repeat Variant"/>
    <property type="match status" value="2"/>
</dbReference>
<keyword evidence="2" id="KW-0723">Serine/threonine-protein kinase</keyword>
<dbReference type="GO" id="GO:0005524">
    <property type="term" value="F:ATP binding"/>
    <property type="evidence" value="ECO:0007669"/>
    <property type="project" value="UniProtKB-KW"/>
</dbReference>
<keyword evidence="4" id="KW-0547">Nucleotide-binding</keyword>
<evidence type="ECO:0000256" key="5">
    <source>
        <dbReference type="ARBA" id="ARBA00022777"/>
    </source>
</evidence>
<dbReference type="EC" id="2.7.11.1" evidence="1"/>
<evidence type="ECO:0000256" key="7">
    <source>
        <dbReference type="ARBA" id="ARBA00047899"/>
    </source>
</evidence>
<accession>A0AAD7W7V1</accession>
<feature type="region of interest" description="Disordered" evidence="9">
    <location>
        <begin position="167"/>
        <end position="189"/>
    </location>
</feature>
<dbReference type="GO" id="GO:0005737">
    <property type="term" value="C:cytoplasm"/>
    <property type="evidence" value="ECO:0007669"/>
    <property type="project" value="TreeGrafter"/>
</dbReference>
<dbReference type="GO" id="GO:0007224">
    <property type="term" value="P:smoothened signaling pathway"/>
    <property type="evidence" value="ECO:0007669"/>
    <property type="project" value="TreeGrafter"/>
</dbReference>
<dbReference type="PANTHER" id="PTHR22983">
    <property type="entry name" value="PROTEIN KINASE RELATED"/>
    <property type="match status" value="1"/>
</dbReference>
<dbReference type="InterPro" id="IPR016024">
    <property type="entry name" value="ARM-type_fold"/>
</dbReference>
<organism evidence="10 11">
    <name type="scientific">Aldrovandia affinis</name>
    <dbReference type="NCBI Taxonomy" id="143900"/>
    <lineage>
        <taxon>Eukaryota</taxon>
        <taxon>Metazoa</taxon>
        <taxon>Chordata</taxon>
        <taxon>Craniata</taxon>
        <taxon>Vertebrata</taxon>
        <taxon>Euteleostomi</taxon>
        <taxon>Actinopterygii</taxon>
        <taxon>Neopterygii</taxon>
        <taxon>Teleostei</taxon>
        <taxon>Notacanthiformes</taxon>
        <taxon>Halosauridae</taxon>
        <taxon>Aldrovandia</taxon>
    </lineage>
</organism>